<accession>A0AAN7WVQ0</accession>
<evidence type="ECO:0000313" key="2">
    <source>
        <dbReference type="Proteomes" id="UP001346869"/>
    </source>
</evidence>
<name>A0AAN7WVQ0_ELEMC</name>
<reference evidence="1 2" key="1">
    <citation type="journal article" date="2023" name="Genes (Basel)">
        <title>Chromosome-Level Genome Assembly and Circadian Gene Repertoire of the Patagonia Blennie Eleginops maclovinus-The Closest Ancestral Proxy of Antarctic Cryonotothenioids.</title>
        <authorList>
            <person name="Cheng C.C."/>
            <person name="Rivera-Colon A.G."/>
            <person name="Minhas B.F."/>
            <person name="Wilson L."/>
            <person name="Rayamajhi N."/>
            <person name="Vargas-Chacoff L."/>
            <person name="Catchen J.M."/>
        </authorList>
    </citation>
    <scope>NUCLEOTIDE SEQUENCE [LARGE SCALE GENOMIC DNA]</scope>
    <source>
        <strain evidence="1">JMC-PN-2008</strain>
    </source>
</reference>
<sequence>MKHPITGYQQTIIHIIHPIIIQGRRLMMAPANHEADMMRALEQQSGVAMWPNGRRMFEHVVNRPEMWMTNDQRWFLIKLMPVIHGAVSD</sequence>
<comment type="caution">
    <text evidence="1">The sequence shown here is derived from an EMBL/GenBank/DDBJ whole genome shotgun (WGS) entry which is preliminary data.</text>
</comment>
<dbReference type="AlphaFoldDB" id="A0AAN7WVQ0"/>
<dbReference type="EMBL" id="JAUZQC010000020">
    <property type="protein sequence ID" value="KAK5852931.1"/>
    <property type="molecule type" value="Genomic_DNA"/>
</dbReference>
<protein>
    <submittedName>
        <fullName evidence="1">Uncharacterized protein</fullName>
    </submittedName>
</protein>
<organism evidence="1 2">
    <name type="scientific">Eleginops maclovinus</name>
    <name type="common">Patagonian blennie</name>
    <name type="synonym">Eleginus maclovinus</name>
    <dbReference type="NCBI Taxonomy" id="56733"/>
    <lineage>
        <taxon>Eukaryota</taxon>
        <taxon>Metazoa</taxon>
        <taxon>Chordata</taxon>
        <taxon>Craniata</taxon>
        <taxon>Vertebrata</taxon>
        <taxon>Euteleostomi</taxon>
        <taxon>Actinopterygii</taxon>
        <taxon>Neopterygii</taxon>
        <taxon>Teleostei</taxon>
        <taxon>Neoteleostei</taxon>
        <taxon>Acanthomorphata</taxon>
        <taxon>Eupercaria</taxon>
        <taxon>Perciformes</taxon>
        <taxon>Notothenioidei</taxon>
        <taxon>Eleginopidae</taxon>
        <taxon>Eleginops</taxon>
    </lineage>
</organism>
<gene>
    <name evidence="1" type="ORF">PBY51_006762</name>
</gene>
<reference evidence="1 2" key="2">
    <citation type="journal article" date="2023" name="Mol. Biol. Evol.">
        <title>Genomics of Secondarily Temperate Adaptation in the Only Non-Antarctic Icefish.</title>
        <authorList>
            <person name="Rivera-Colon A.G."/>
            <person name="Rayamajhi N."/>
            <person name="Minhas B.F."/>
            <person name="Madrigal G."/>
            <person name="Bilyk K.T."/>
            <person name="Yoon V."/>
            <person name="Hune M."/>
            <person name="Gregory S."/>
            <person name="Cheng C.H.C."/>
            <person name="Catchen J.M."/>
        </authorList>
    </citation>
    <scope>NUCLEOTIDE SEQUENCE [LARGE SCALE GENOMIC DNA]</scope>
    <source>
        <strain evidence="1">JMC-PN-2008</strain>
    </source>
</reference>
<keyword evidence="2" id="KW-1185">Reference proteome</keyword>
<dbReference type="Proteomes" id="UP001346869">
    <property type="component" value="Unassembled WGS sequence"/>
</dbReference>
<proteinExistence type="predicted"/>
<evidence type="ECO:0000313" key="1">
    <source>
        <dbReference type="EMBL" id="KAK5852931.1"/>
    </source>
</evidence>